<dbReference type="OrthoDB" id="95129at2"/>
<dbReference type="AlphaFoldDB" id="A0A1Y6ING4"/>
<evidence type="ECO:0000313" key="1">
    <source>
        <dbReference type="EMBL" id="MDW6003998.1"/>
    </source>
</evidence>
<evidence type="ECO:0000313" key="4">
    <source>
        <dbReference type="Proteomes" id="UP001283366"/>
    </source>
</evidence>
<organism evidence="2 3">
    <name type="scientific">Vibrio mangrovi</name>
    <dbReference type="NCBI Taxonomy" id="474394"/>
    <lineage>
        <taxon>Bacteria</taxon>
        <taxon>Pseudomonadati</taxon>
        <taxon>Pseudomonadota</taxon>
        <taxon>Gammaproteobacteria</taxon>
        <taxon>Vibrionales</taxon>
        <taxon>Vibrionaceae</taxon>
        <taxon>Vibrio</taxon>
    </lineage>
</organism>
<dbReference type="EMBL" id="FXXI01000001">
    <property type="protein sequence ID" value="SMR99205.1"/>
    <property type="molecule type" value="Genomic_DNA"/>
</dbReference>
<dbReference type="RefSeq" id="WP_087479254.1">
    <property type="nucleotide sequence ID" value="NZ_AP024883.1"/>
</dbReference>
<gene>
    <name evidence="1" type="ORF">SBX37_14155</name>
    <name evidence="2" type="ORF">VIM7927_00429</name>
</gene>
<sequence>MEHDYKSYIKEISDDISTCLDSMGVQPILFVGSGISQRYIGTPTWDLLLKNLSESCPILDKSYAYYKQKHTSLIKIGTEFSEAYREWAWGEGQSEFPDELFSECQPPEIYLKFHVAKYFEEIVNSSSVEDAKKNHLDEITAFQNIRPHALITTNYDGFLEEIFPDYTRVIGQSILKANYTDVGEILKIHGCSSDPSSIVLISSDYDEFQAKKKYLSAKLLTFFAEHPLVFLGYSAEDPNIKTILSDIDEILSPDNELIPNIYIIEWDPNAENESSYQREKLISVDHERSVRIKSITANDFTWIYKAFGSSDAIEAISPKILRALLARTYSLVRHDIPKRTIEVNYQTLEHAVSEEGELAKLYGITTLDNPAAVNAMFPFTLTHVGKALGYKGWHQANQLIVKIEQEKGINIKESDNKYHVAIMVGQVMQTHKYSQSVIDLLTIVRDGGEYDVEQ</sequence>
<dbReference type="Pfam" id="PF13289">
    <property type="entry name" value="SIR2_2"/>
    <property type="match status" value="1"/>
</dbReference>
<dbReference type="EMBL" id="JAWRCO010000001">
    <property type="protein sequence ID" value="MDW6003998.1"/>
    <property type="molecule type" value="Genomic_DNA"/>
</dbReference>
<reference evidence="1 4" key="2">
    <citation type="submission" date="2023-11" db="EMBL/GenBank/DDBJ databases">
        <title>Plant-associative lifestyle of Vibrio porteresiae and its evolutionary dynamics.</title>
        <authorList>
            <person name="Rameshkumar N."/>
            <person name="Kirti K."/>
        </authorList>
    </citation>
    <scope>NUCLEOTIDE SEQUENCE [LARGE SCALE GENOMIC DNA]</scope>
    <source>
        <strain evidence="1 4">MSSRF38</strain>
    </source>
</reference>
<dbReference type="Proteomes" id="UP001283366">
    <property type="component" value="Unassembled WGS sequence"/>
</dbReference>
<evidence type="ECO:0000313" key="2">
    <source>
        <dbReference type="EMBL" id="SMR99205.1"/>
    </source>
</evidence>
<keyword evidence="4" id="KW-1185">Reference proteome</keyword>
<reference evidence="2 3" key="1">
    <citation type="submission" date="2017-05" db="EMBL/GenBank/DDBJ databases">
        <authorList>
            <person name="Song R."/>
            <person name="Chenine A.L."/>
            <person name="Ruprecht R.M."/>
        </authorList>
    </citation>
    <scope>NUCLEOTIDE SEQUENCE [LARGE SCALE GENOMIC DNA]</scope>
    <source>
        <strain evidence="2 3">CECT 7927</strain>
    </source>
</reference>
<protein>
    <submittedName>
        <fullName evidence="1">SIR2 family protein</fullName>
    </submittedName>
</protein>
<evidence type="ECO:0000313" key="3">
    <source>
        <dbReference type="Proteomes" id="UP000196125"/>
    </source>
</evidence>
<proteinExistence type="predicted"/>
<dbReference type="Proteomes" id="UP000196125">
    <property type="component" value="Unassembled WGS sequence"/>
</dbReference>
<accession>A0A1Y6ING4</accession>
<name>A0A1Y6ING4_9VIBR</name>